<protein>
    <recommendedName>
        <fullName evidence="4">WxL domain-containing protein</fullName>
    </recommendedName>
</protein>
<dbReference type="EMBL" id="JAEEGA010000011">
    <property type="protein sequence ID" value="MBP1042558.1"/>
    <property type="molecule type" value="Genomic_DNA"/>
</dbReference>
<evidence type="ECO:0000313" key="2">
    <source>
        <dbReference type="EMBL" id="MBP1042558.1"/>
    </source>
</evidence>
<organism evidence="2 3">
    <name type="scientific">Vagococcus allomyrinae</name>
    <dbReference type="NCBI Taxonomy" id="2794353"/>
    <lineage>
        <taxon>Bacteria</taxon>
        <taxon>Bacillati</taxon>
        <taxon>Bacillota</taxon>
        <taxon>Bacilli</taxon>
        <taxon>Lactobacillales</taxon>
        <taxon>Enterococcaceae</taxon>
        <taxon>Vagococcus</taxon>
    </lineage>
</organism>
<evidence type="ECO:0000256" key="1">
    <source>
        <dbReference type="SAM" id="SignalP"/>
    </source>
</evidence>
<keyword evidence="3" id="KW-1185">Reference proteome</keyword>
<comment type="caution">
    <text evidence="2">The sequence shown here is derived from an EMBL/GenBank/DDBJ whole genome shotgun (WGS) entry which is preliminary data.</text>
</comment>
<name>A0A940PEL1_9ENTE</name>
<proteinExistence type="predicted"/>
<sequence>MKNKKMLAGLIVASTGAMLIAPMAVNAESGTSDASVMIKEGGTTEPTGAISFVDVTTSAKINFADTTLTGALLTAKENTPGTAKIKLSDTRQNVAKEGKYTVNVRDITTTANGFIENGLSLKLASANVSGGGTHTHNSPTVGTGSQLVFSGKYEAGVKNKEVTLNPTLTIPASLNTSGEYSARLEWTLTPEI</sequence>
<dbReference type="RefSeq" id="WP_209529851.1">
    <property type="nucleotide sequence ID" value="NZ_JAEEGA010000011.1"/>
</dbReference>
<keyword evidence="1" id="KW-0732">Signal</keyword>
<reference evidence="2" key="1">
    <citation type="submission" date="2020-12" db="EMBL/GenBank/DDBJ databases">
        <title>Vagococcus allomyrinae sp. nov. and Enterococcus lavae sp. nov., isolated from the larvae of Allomyrina dichotoma.</title>
        <authorList>
            <person name="Lee S.D."/>
        </authorList>
    </citation>
    <scope>NUCLEOTIDE SEQUENCE</scope>
    <source>
        <strain evidence="2">BWB3-3</strain>
    </source>
</reference>
<dbReference type="AlphaFoldDB" id="A0A940PEL1"/>
<evidence type="ECO:0000313" key="3">
    <source>
        <dbReference type="Proteomes" id="UP000674938"/>
    </source>
</evidence>
<dbReference type="Proteomes" id="UP000674938">
    <property type="component" value="Unassembled WGS sequence"/>
</dbReference>
<evidence type="ECO:0008006" key="4">
    <source>
        <dbReference type="Google" id="ProtNLM"/>
    </source>
</evidence>
<feature type="chain" id="PRO_5036726603" description="WxL domain-containing protein" evidence="1">
    <location>
        <begin position="28"/>
        <end position="192"/>
    </location>
</feature>
<accession>A0A940PEL1</accession>
<gene>
    <name evidence="2" type="ORF">I6N95_16195</name>
</gene>
<feature type="signal peptide" evidence="1">
    <location>
        <begin position="1"/>
        <end position="27"/>
    </location>
</feature>